<dbReference type="AlphaFoldDB" id="A0A0C9XB09"/>
<feature type="non-terminal residue" evidence="1">
    <location>
        <position position="58"/>
    </location>
</feature>
<protein>
    <submittedName>
        <fullName evidence="1">Uncharacterized protein</fullName>
    </submittedName>
</protein>
<evidence type="ECO:0000313" key="1">
    <source>
        <dbReference type="EMBL" id="KIK09450.1"/>
    </source>
</evidence>
<dbReference type="HOGENOM" id="CLU_2984527_0_0_1"/>
<name>A0A0C9XB09_9AGAR</name>
<accession>A0A0C9XB09</accession>
<sequence>MLPDFFNQLLSWVSGLRLAQNQAAADDVNMCTKAEKKDVAFMDRFLKLVRDRSNPVYH</sequence>
<dbReference type="Proteomes" id="UP000054477">
    <property type="component" value="Unassembled WGS sequence"/>
</dbReference>
<proteinExistence type="predicted"/>
<organism evidence="1 2">
    <name type="scientific">Laccaria amethystina LaAM-08-1</name>
    <dbReference type="NCBI Taxonomy" id="1095629"/>
    <lineage>
        <taxon>Eukaryota</taxon>
        <taxon>Fungi</taxon>
        <taxon>Dikarya</taxon>
        <taxon>Basidiomycota</taxon>
        <taxon>Agaricomycotina</taxon>
        <taxon>Agaricomycetes</taxon>
        <taxon>Agaricomycetidae</taxon>
        <taxon>Agaricales</taxon>
        <taxon>Agaricineae</taxon>
        <taxon>Hydnangiaceae</taxon>
        <taxon>Laccaria</taxon>
    </lineage>
</organism>
<reference evidence="2" key="2">
    <citation type="submission" date="2015-01" db="EMBL/GenBank/DDBJ databases">
        <title>Evolutionary Origins and Diversification of the Mycorrhizal Mutualists.</title>
        <authorList>
            <consortium name="DOE Joint Genome Institute"/>
            <consortium name="Mycorrhizal Genomics Consortium"/>
            <person name="Kohler A."/>
            <person name="Kuo A."/>
            <person name="Nagy L.G."/>
            <person name="Floudas D."/>
            <person name="Copeland A."/>
            <person name="Barry K.W."/>
            <person name="Cichocki N."/>
            <person name="Veneault-Fourrey C."/>
            <person name="LaButti K."/>
            <person name="Lindquist E.A."/>
            <person name="Lipzen A."/>
            <person name="Lundell T."/>
            <person name="Morin E."/>
            <person name="Murat C."/>
            <person name="Riley R."/>
            <person name="Ohm R."/>
            <person name="Sun H."/>
            <person name="Tunlid A."/>
            <person name="Henrissat B."/>
            <person name="Grigoriev I.V."/>
            <person name="Hibbett D.S."/>
            <person name="Martin F."/>
        </authorList>
    </citation>
    <scope>NUCLEOTIDE SEQUENCE [LARGE SCALE GENOMIC DNA]</scope>
    <source>
        <strain evidence="2">LaAM-08-1</strain>
    </source>
</reference>
<reference evidence="1 2" key="1">
    <citation type="submission" date="2014-04" db="EMBL/GenBank/DDBJ databases">
        <authorList>
            <consortium name="DOE Joint Genome Institute"/>
            <person name="Kuo A."/>
            <person name="Kohler A."/>
            <person name="Nagy L.G."/>
            <person name="Floudas D."/>
            <person name="Copeland A."/>
            <person name="Barry K.W."/>
            <person name="Cichocki N."/>
            <person name="Veneault-Fourrey C."/>
            <person name="LaButti K."/>
            <person name="Lindquist E.A."/>
            <person name="Lipzen A."/>
            <person name="Lundell T."/>
            <person name="Morin E."/>
            <person name="Murat C."/>
            <person name="Sun H."/>
            <person name="Tunlid A."/>
            <person name="Henrissat B."/>
            <person name="Grigoriev I.V."/>
            <person name="Hibbett D.S."/>
            <person name="Martin F."/>
            <person name="Nordberg H.P."/>
            <person name="Cantor M.N."/>
            <person name="Hua S.X."/>
        </authorList>
    </citation>
    <scope>NUCLEOTIDE SEQUENCE [LARGE SCALE GENOMIC DNA]</scope>
    <source>
        <strain evidence="1 2">LaAM-08-1</strain>
    </source>
</reference>
<gene>
    <name evidence="1" type="ORF">K443DRAFT_671355</name>
</gene>
<dbReference type="EMBL" id="KN838538">
    <property type="protein sequence ID" value="KIK09450.1"/>
    <property type="molecule type" value="Genomic_DNA"/>
</dbReference>
<feature type="non-terminal residue" evidence="1">
    <location>
        <position position="1"/>
    </location>
</feature>
<evidence type="ECO:0000313" key="2">
    <source>
        <dbReference type="Proteomes" id="UP000054477"/>
    </source>
</evidence>
<keyword evidence="2" id="KW-1185">Reference proteome</keyword>